<dbReference type="EMBL" id="JANVFS010000002">
    <property type="protein sequence ID" value="KAJ4495141.1"/>
    <property type="molecule type" value="Genomic_DNA"/>
</dbReference>
<dbReference type="InterPro" id="IPR001509">
    <property type="entry name" value="Epimerase_deHydtase"/>
</dbReference>
<organism evidence="5 6">
    <name type="scientific">Lentinula lateritia</name>
    <dbReference type="NCBI Taxonomy" id="40482"/>
    <lineage>
        <taxon>Eukaryota</taxon>
        <taxon>Fungi</taxon>
        <taxon>Dikarya</taxon>
        <taxon>Basidiomycota</taxon>
        <taxon>Agaricomycotina</taxon>
        <taxon>Agaricomycetes</taxon>
        <taxon>Agaricomycetidae</taxon>
        <taxon>Agaricales</taxon>
        <taxon>Marasmiineae</taxon>
        <taxon>Omphalotaceae</taxon>
        <taxon>Lentinula</taxon>
    </lineage>
</organism>
<dbReference type="Gene3D" id="3.40.50.720">
    <property type="entry name" value="NAD(P)-binding Rossmann-like Domain"/>
    <property type="match status" value="1"/>
</dbReference>
<reference evidence="5" key="2">
    <citation type="journal article" date="2023" name="Proc. Natl. Acad. Sci. U.S.A.">
        <title>A global phylogenomic analysis of the shiitake genus Lentinula.</title>
        <authorList>
            <person name="Sierra-Patev S."/>
            <person name="Min B."/>
            <person name="Naranjo-Ortiz M."/>
            <person name="Looney B."/>
            <person name="Konkel Z."/>
            <person name="Slot J.C."/>
            <person name="Sakamoto Y."/>
            <person name="Steenwyk J.L."/>
            <person name="Rokas A."/>
            <person name="Carro J."/>
            <person name="Camarero S."/>
            <person name="Ferreira P."/>
            <person name="Molpeceres G."/>
            <person name="Ruiz-Duenas F.J."/>
            <person name="Serrano A."/>
            <person name="Henrissat B."/>
            <person name="Drula E."/>
            <person name="Hughes K.W."/>
            <person name="Mata J.L."/>
            <person name="Ishikawa N.K."/>
            <person name="Vargas-Isla R."/>
            <person name="Ushijima S."/>
            <person name="Smith C.A."/>
            <person name="Donoghue J."/>
            <person name="Ahrendt S."/>
            <person name="Andreopoulos W."/>
            <person name="He G."/>
            <person name="LaButti K."/>
            <person name="Lipzen A."/>
            <person name="Ng V."/>
            <person name="Riley R."/>
            <person name="Sandor L."/>
            <person name="Barry K."/>
            <person name="Martinez A.T."/>
            <person name="Xiao Y."/>
            <person name="Gibbons J.G."/>
            <person name="Terashima K."/>
            <person name="Grigoriev I.V."/>
            <person name="Hibbett D."/>
        </authorList>
    </citation>
    <scope>NUCLEOTIDE SEQUENCE</scope>
    <source>
        <strain evidence="5">Sp2 HRB7682 ss15</strain>
    </source>
</reference>
<sequence length="315" mass="34782">MKLVVTGCNGGVGKRVVKLALQRDHSVVGLDLADGPFTDNLLTTQEASNFTYLQVDLTNYEASLAAIRGCEGIIHLAAHPNPGDFVVATHNTNVVASWNVLRGAAEVCVPLCAGSGTPICGLLMSTMEQLGIKRIAQASSVNVITMVYSKKCDFRYFPLDEMHPCLPDEPYGLSKLICEIQADSIIRRYPAMRIASLRLHWSIPDPTLASCKDPSGRIKQDLWGYVQEDSAADAFLRAVVEENGKWSGHEAFFIASPKHAYWDGTSQYCPIDSRELRVKYWPDVPIKDGFDVSGMEGFFDCAKAKRLLDWVHIDK</sequence>
<dbReference type="SUPFAM" id="SSF51735">
    <property type="entry name" value="NAD(P)-binding Rossmann-fold domains"/>
    <property type="match status" value="1"/>
</dbReference>
<dbReference type="PANTHER" id="PTHR43103">
    <property type="entry name" value="NUCLEOSIDE-DIPHOSPHATE-SUGAR EPIMERASE"/>
    <property type="match status" value="1"/>
</dbReference>
<dbReference type="Pfam" id="PF01370">
    <property type="entry name" value="Epimerase"/>
    <property type="match status" value="1"/>
</dbReference>
<evidence type="ECO:0000313" key="6">
    <source>
        <dbReference type="Proteomes" id="UP001150238"/>
    </source>
</evidence>
<evidence type="ECO:0000256" key="1">
    <source>
        <dbReference type="ARBA" id="ARBA00007637"/>
    </source>
</evidence>
<gene>
    <name evidence="5" type="ORF">C8J55DRAFT_446863</name>
</gene>
<evidence type="ECO:0000313" key="5">
    <source>
        <dbReference type="EMBL" id="KAJ4495141.1"/>
    </source>
</evidence>
<dbReference type="InterPro" id="IPR036291">
    <property type="entry name" value="NAD(P)-bd_dom_sf"/>
</dbReference>
<dbReference type="GO" id="GO:0016491">
    <property type="term" value="F:oxidoreductase activity"/>
    <property type="evidence" value="ECO:0007669"/>
    <property type="project" value="UniProtKB-KW"/>
</dbReference>
<dbReference type="PANTHER" id="PTHR43103:SF5">
    <property type="entry name" value="4-EPIMERASE, PUTATIVE (AFU_ORTHOLOGUE AFUA_7G00360)-RELATED"/>
    <property type="match status" value="1"/>
</dbReference>
<comment type="caution">
    <text evidence="5">The sequence shown here is derived from an EMBL/GenBank/DDBJ whole genome shotgun (WGS) entry which is preliminary data.</text>
</comment>
<evidence type="ECO:0000256" key="2">
    <source>
        <dbReference type="ARBA" id="ARBA00023002"/>
    </source>
</evidence>
<name>A0A9W9B2Y5_9AGAR</name>
<keyword evidence="3" id="KW-0520">NAD</keyword>
<reference evidence="5" key="1">
    <citation type="submission" date="2022-08" db="EMBL/GenBank/DDBJ databases">
        <authorList>
            <consortium name="DOE Joint Genome Institute"/>
            <person name="Min B."/>
            <person name="Riley R."/>
            <person name="Sierra-Patev S."/>
            <person name="Naranjo-Ortiz M."/>
            <person name="Looney B."/>
            <person name="Konkel Z."/>
            <person name="Slot J.C."/>
            <person name="Sakamoto Y."/>
            <person name="Steenwyk J.L."/>
            <person name="Rokas A."/>
            <person name="Carro J."/>
            <person name="Camarero S."/>
            <person name="Ferreira P."/>
            <person name="Molpeceres G."/>
            <person name="Ruiz-Duenas F.J."/>
            <person name="Serrano A."/>
            <person name="Henrissat B."/>
            <person name="Drula E."/>
            <person name="Hughes K.W."/>
            <person name="Mata J.L."/>
            <person name="Ishikawa N.K."/>
            <person name="Vargas-Isla R."/>
            <person name="Ushijima S."/>
            <person name="Smith C.A."/>
            <person name="Ahrendt S."/>
            <person name="Andreopoulos W."/>
            <person name="He G."/>
            <person name="Labutti K."/>
            <person name="Lipzen A."/>
            <person name="Ng V."/>
            <person name="Sandor L."/>
            <person name="Barry K."/>
            <person name="Martinez A.T."/>
            <person name="Xiao Y."/>
            <person name="Gibbons J.G."/>
            <person name="Terashima K."/>
            <person name="Hibbett D.S."/>
            <person name="Grigoriev I.V."/>
        </authorList>
    </citation>
    <scope>NUCLEOTIDE SEQUENCE</scope>
    <source>
        <strain evidence="5">Sp2 HRB7682 ss15</strain>
    </source>
</reference>
<proteinExistence type="inferred from homology"/>
<keyword evidence="2" id="KW-0560">Oxidoreductase</keyword>
<dbReference type="AlphaFoldDB" id="A0A9W9B2Y5"/>
<feature type="domain" description="NAD-dependent epimerase/dehydratase" evidence="4">
    <location>
        <begin position="4"/>
        <end position="199"/>
    </location>
</feature>
<comment type="similarity">
    <text evidence="1">Belongs to the NAD(P)-dependent epimerase/dehydratase family.</text>
</comment>
<evidence type="ECO:0000259" key="4">
    <source>
        <dbReference type="Pfam" id="PF01370"/>
    </source>
</evidence>
<accession>A0A9W9B2Y5</accession>
<evidence type="ECO:0000256" key="3">
    <source>
        <dbReference type="ARBA" id="ARBA00023027"/>
    </source>
</evidence>
<protein>
    <submittedName>
        <fullName evidence="5">NAD(P)-binding protein</fullName>
    </submittedName>
</protein>
<dbReference type="Proteomes" id="UP001150238">
    <property type="component" value="Unassembled WGS sequence"/>
</dbReference>